<dbReference type="SUPFAM" id="SSF47413">
    <property type="entry name" value="lambda repressor-like DNA-binding domains"/>
    <property type="match status" value="1"/>
</dbReference>
<keyword evidence="4" id="KW-1185">Reference proteome</keyword>
<dbReference type="InterPro" id="IPR001387">
    <property type="entry name" value="Cro/C1-type_HTH"/>
</dbReference>
<feature type="region of interest" description="Disordered" evidence="1">
    <location>
        <begin position="855"/>
        <end position="874"/>
    </location>
</feature>
<accession>A0A4R5ARN3</accession>
<dbReference type="Pfam" id="PF13560">
    <property type="entry name" value="HTH_31"/>
    <property type="match status" value="1"/>
</dbReference>
<protein>
    <submittedName>
        <fullName evidence="3">Tetratricopeptide repeat protein</fullName>
    </submittedName>
</protein>
<name>A0A4R5ARN3_9ACTN</name>
<dbReference type="SUPFAM" id="SSF81901">
    <property type="entry name" value="HCP-like"/>
    <property type="match status" value="2"/>
</dbReference>
<dbReference type="InterPro" id="IPR050767">
    <property type="entry name" value="Sel1_AlgK"/>
</dbReference>
<feature type="domain" description="HTH cro/C1-type" evidence="2">
    <location>
        <begin position="18"/>
        <end position="74"/>
    </location>
</feature>
<evidence type="ECO:0000313" key="3">
    <source>
        <dbReference type="EMBL" id="TDD75373.1"/>
    </source>
</evidence>
<evidence type="ECO:0000256" key="1">
    <source>
        <dbReference type="SAM" id="MobiDB-lite"/>
    </source>
</evidence>
<comment type="caution">
    <text evidence="3">The sequence shown here is derived from an EMBL/GenBank/DDBJ whole genome shotgun (WGS) entry which is preliminary data.</text>
</comment>
<dbReference type="InterPro" id="IPR010982">
    <property type="entry name" value="Lambda_DNA-bd_dom_sf"/>
</dbReference>
<gene>
    <name evidence="3" type="ORF">E1293_28455</name>
</gene>
<dbReference type="CDD" id="cd00093">
    <property type="entry name" value="HTH_XRE"/>
    <property type="match status" value="1"/>
</dbReference>
<dbReference type="SMART" id="SM00530">
    <property type="entry name" value="HTH_XRE"/>
    <property type="match status" value="1"/>
</dbReference>
<dbReference type="PANTHER" id="PTHR11102">
    <property type="entry name" value="SEL-1-LIKE PROTEIN"/>
    <property type="match status" value="1"/>
</dbReference>
<proteinExistence type="predicted"/>
<evidence type="ECO:0000313" key="4">
    <source>
        <dbReference type="Proteomes" id="UP000295578"/>
    </source>
</evidence>
<dbReference type="PROSITE" id="PS50943">
    <property type="entry name" value="HTH_CROC1"/>
    <property type="match status" value="1"/>
</dbReference>
<dbReference type="AlphaFoldDB" id="A0A4R5ARN3"/>
<dbReference type="Proteomes" id="UP000295578">
    <property type="component" value="Unassembled WGS sequence"/>
</dbReference>
<evidence type="ECO:0000259" key="2">
    <source>
        <dbReference type="PROSITE" id="PS50943"/>
    </source>
</evidence>
<dbReference type="Gene3D" id="1.10.260.40">
    <property type="entry name" value="lambda repressor-like DNA-binding domains"/>
    <property type="match status" value="1"/>
</dbReference>
<dbReference type="GO" id="GO:0003677">
    <property type="term" value="F:DNA binding"/>
    <property type="evidence" value="ECO:0007669"/>
    <property type="project" value="InterPro"/>
</dbReference>
<organism evidence="3 4">
    <name type="scientific">Actinomadura darangshiensis</name>
    <dbReference type="NCBI Taxonomy" id="705336"/>
    <lineage>
        <taxon>Bacteria</taxon>
        <taxon>Bacillati</taxon>
        <taxon>Actinomycetota</taxon>
        <taxon>Actinomycetes</taxon>
        <taxon>Streptosporangiales</taxon>
        <taxon>Thermomonosporaceae</taxon>
        <taxon>Actinomadura</taxon>
    </lineage>
</organism>
<dbReference type="EMBL" id="SMKY01000156">
    <property type="protein sequence ID" value="TDD75373.1"/>
    <property type="molecule type" value="Genomic_DNA"/>
</dbReference>
<dbReference type="Gene3D" id="1.25.40.10">
    <property type="entry name" value="Tetratricopeptide repeat domain"/>
    <property type="match status" value="2"/>
</dbReference>
<sequence>MKPDDESAAALDDLKRRLRQSRHEQGLTMSVLASRAQLGRTTISQALSGDSKKVPSEATVIRLAKALRVAPEPLLALRNQADPAAGIRGTAAPIPPQVQRVGEADLTELGVHPALGLADARPTDEGGRHAWYPPYVPRDRDGLIDSALARGGLVIVEGRSGAGKSRSAAEAIRRVAADRQLLIPADRDELAALSETPGGLREAVVWLDNLECFGGPGGFDLRMLTRLCPRGRQDMVVLATLRSEERQRLEQRPGLGEAASAADALRVAAVIRLELRFSPVERERAAGLRDDPRIAGWLDSGDATGLAEHLAAGPPAVARWLAGRGGRHLLGAALVSAAVDCRRLHYNSKPLSLDLLTELARFYLDPADAHRPDRPTIEEALTWATEPVSGASSCLLPRTDNGYWAFDYLVDHAQHDPDAPAIPEQVLSTLLSRLPDRDARAVIGQVVAGVLDTDKPRLADLALDRFGRIVGFDRAWELVGGVLSGSSSSHRGEDWTFTTRYLRWLRPFAEEGGPVAMRLTGITLCADGSLDQGEVWLRRAAEAGDDDAFQEMASLLLDAGRDDELESWIDNAVTGGRGRGVVEFAIRLLAEDKRVEAEHWCRWAANLGGTDAMVALGELCWEDGKWAEAERLFTDAAEAGHPIGMFNLALVLKPERGRRSEADAWLRKSAEARYGRAVLNYAMLLDQYGDEAGLAQWLERERAAGDSEQVFAFARQLASRGNVPGAEPWFRHAMEMGNVTAIRALGDVKRSQGKLREAAEYYRQAIDAGDILGMQQLANIHIKQHEPEKAEQILREMLEELFDFRDRSETEEEALGQAAHHLGLLLQNRGATEEAQDYYKIAATLGNTDAANKLARLQRTPKPEGESPHQDSTS</sequence>
<dbReference type="RefSeq" id="WP_132200562.1">
    <property type="nucleotide sequence ID" value="NZ_SMKY01000156.1"/>
</dbReference>
<dbReference type="InterPro" id="IPR019734">
    <property type="entry name" value="TPR_rpt"/>
</dbReference>
<reference evidence="3 4" key="1">
    <citation type="submission" date="2019-03" db="EMBL/GenBank/DDBJ databases">
        <title>Draft genome sequences of novel Actinobacteria.</title>
        <authorList>
            <person name="Sahin N."/>
            <person name="Ay H."/>
            <person name="Saygin H."/>
        </authorList>
    </citation>
    <scope>NUCLEOTIDE SEQUENCE [LARGE SCALE GENOMIC DNA]</scope>
    <source>
        <strain evidence="3 4">DSM 45941</strain>
    </source>
</reference>
<dbReference type="PANTHER" id="PTHR11102:SF160">
    <property type="entry name" value="ERAD-ASSOCIATED E3 UBIQUITIN-PROTEIN LIGASE COMPONENT HRD3"/>
    <property type="match status" value="1"/>
</dbReference>
<dbReference type="InterPro" id="IPR011990">
    <property type="entry name" value="TPR-like_helical_dom_sf"/>
</dbReference>
<dbReference type="Pfam" id="PF13176">
    <property type="entry name" value="TPR_7"/>
    <property type="match status" value="1"/>
</dbReference>
<feature type="compositionally biased region" description="Basic and acidic residues" evidence="1">
    <location>
        <begin position="861"/>
        <end position="874"/>
    </location>
</feature>
<dbReference type="OrthoDB" id="4532668at2"/>